<dbReference type="PANTHER" id="PTHR24159">
    <property type="match status" value="1"/>
</dbReference>
<name>A0ABR2K654_9EUKA</name>
<dbReference type="Proteomes" id="UP001470230">
    <property type="component" value="Unassembled WGS sequence"/>
</dbReference>
<dbReference type="EMBL" id="JAPFFF010000007">
    <property type="protein sequence ID" value="KAK8886601.1"/>
    <property type="molecule type" value="Genomic_DNA"/>
</dbReference>
<evidence type="ECO:0008006" key="4">
    <source>
        <dbReference type="Google" id="ProtNLM"/>
    </source>
</evidence>
<dbReference type="SUPFAM" id="SSF48403">
    <property type="entry name" value="Ankyrin repeat"/>
    <property type="match status" value="1"/>
</dbReference>
<feature type="region of interest" description="Disordered" evidence="1">
    <location>
        <begin position="223"/>
        <end position="364"/>
    </location>
</feature>
<comment type="caution">
    <text evidence="2">The sequence shown here is derived from an EMBL/GenBank/DDBJ whole genome shotgun (WGS) entry which is preliminary data.</text>
</comment>
<protein>
    <recommendedName>
        <fullName evidence="4">Ankyrin repeat protein</fullName>
    </recommendedName>
</protein>
<accession>A0ABR2K654</accession>
<keyword evidence="3" id="KW-1185">Reference proteome</keyword>
<dbReference type="InterPro" id="IPR036770">
    <property type="entry name" value="Ankyrin_rpt-contain_sf"/>
</dbReference>
<feature type="compositionally biased region" description="Acidic residues" evidence="1">
    <location>
        <begin position="336"/>
        <end position="346"/>
    </location>
</feature>
<feature type="compositionally biased region" description="Basic and acidic residues" evidence="1">
    <location>
        <begin position="300"/>
        <end position="309"/>
    </location>
</feature>
<feature type="compositionally biased region" description="Basic and acidic residues" evidence="1">
    <location>
        <begin position="248"/>
        <end position="262"/>
    </location>
</feature>
<feature type="compositionally biased region" description="Acidic residues" evidence="1">
    <location>
        <begin position="193"/>
        <end position="204"/>
    </location>
</feature>
<dbReference type="PANTHER" id="PTHR24159:SF5">
    <property type="entry name" value="ANK_REP_REGION DOMAIN-CONTAINING PROTEIN"/>
    <property type="match status" value="1"/>
</dbReference>
<sequence>MLRRNPLENDLIRYIKNDDIESFQLIVDSVFSVNYKFTMFSTLFDDFLRYSPCLLAVSAYYKSIQIFRYLLVNGADLYVKDKRNFSLAHFAVCGGDFEILHLLDEYSVSFDGTLFTAAEQGYEDVFKWILYYQSEDLHRRKNDGTTLVDASSKGGNWKLTQFILDSIKDDLTISEALRLLQLIRETSFYDNTESSDNDYDEDNQSDNINNSYNMINETYEYYSDNDDEYGKSSQRDDQSDNSDNNENISKDQEYSDNDEKSENTSNRNEIENSENDNGTENNEKSDISNSYETESESENDESKNTKSEENDSESEEEEEDKNETEEKIEPSSSSDSETDQERDENVEEKSEINSEGDYQSEKED</sequence>
<feature type="compositionally biased region" description="Acidic residues" evidence="1">
    <location>
        <begin position="310"/>
        <end position="323"/>
    </location>
</feature>
<evidence type="ECO:0000313" key="2">
    <source>
        <dbReference type="EMBL" id="KAK8886601.1"/>
    </source>
</evidence>
<gene>
    <name evidence="2" type="ORF">M9Y10_042065</name>
</gene>
<evidence type="ECO:0000313" key="3">
    <source>
        <dbReference type="Proteomes" id="UP001470230"/>
    </source>
</evidence>
<evidence type="ECO:0000256" key="1">
    <source>
        <dbReference type="SAM" id="MobiDB-lite"/>
    </source>
</evidence>
<reference evidence="2 3" key="1">
    <citation type="submission" date="2024-04" db="EMBL/GenBank/DDBJ databases">
        <title>Tritrichomonas musculus Genome.</title>
        <authorList>
            <person name="Alves-Ferreira E."/>
            <person name="Grigg M."/>
            <person name="Lorenzi H."/>
            <person name="Galac M."/>
        </authorList>
    </citation>
    <scope>NUCLEOTIDE SEQUENCE [LARGE SCALE GENOMIC DNA]</scope>
    <source>
        <strain evidence="2 3">EAF2021</strain>
    </source>
</reference>
<organism evidence="2 3">
    <name type="scientific">Tritrichomonas musculus</name>
    <dbReference type="NCBI Taxonomy" id="1915356"/>
    <lineage>
        <taxon>Eukaryota</taxon>
        <taxon>Metamonada</taxon>
        <taxon>Parabasalia</taxon>
        <taxon>Tritrichomonadida</taxon>
        <taxon>Tritrichomonadidae</taxon>
        <taxon>Tritrichomonas</taxon>
    </lineage>
</organism>
<feature type="region of interest" description="Disordered" evidence="1">
    <location>
        <begin position="190"/>
        <end position="210"/>
    </location>
</feature>
<dbReference type="Gene3D" id="1.25.40.20">
    <property type="entry name" value="Ankyrin repeat-containing domain"/>
    <property type="match status" value="1"/>
</dbReference>
<feature type="compositionally biased region" description="Basic and acidic residues" evidence="1">
    <location>
        <begin position="228"/>
        <end position="238"/>
    </location>
</feature>
<proteinExistence type="predicted"/>
<dbReference type="Pfam" id="PF12796">
    <property type="entry name" value="Ank_2"/>
    <property type="match status" value="1"/>
</dbReference>
<dbReference type="InterPro" id="IPR002110">
    <property type="entry name" value="Ankyrin_rpt"/>
</dbReference>